<evidence type="ECO:0000256" key="1">
    <source>
        <dbReference type="SAM" id="MobiDB-lite"/>
    </source>
</evidence>
<dbReference type="Gene3D" id="3.40.50.1820">
    <property type="entry name" value="alpha/beta hydrolase"/>
    <property type="match status" value="1"/>
</dbReference>
<dbReference type="RefSeq" id="WP_377286646.1">
    <property type="nucleotide sequence ID" value="NZ_JBHSBM010000012.1"/>
</dbReference>
<dbReference type="EMBL" id="JBHSBM010000012">
    <property type="protein sequence ID" value="MFC4058368.1"/>
    <property type="molecule type" value="Genomic_DNA"/>
</dbReference>
<accession>A0ABV8I2G4</accession>
<feature type="non-terminal residue" evidence="4">
    <location>
        <position position="1"/>
    </location>
</feature>
<feature type="domain" description="NAD-dependent epimerase/dehydratase" evidence="2">
    <location>
        <begin position="3"/>
        <end position="173"/>
    </location>
</feature>
<sequence>DSIVLGAAGFVGRALVAELLRRGRRVAAAVRGLGDGLTSWLAGQEVDTAGLTVVTGDVTAPGLGLAEIGGLAEVRDVYNTAARFAFGLTVEEARSVNVTGALNVADWAATRPGLRRLVHVSGYRVGGGRPDYRREGAYEASKKEGDAAVRARAAELGVPLTVVNPATVIGPGQFIGLAALVRDLWRGRLPALPGGQGVFVPVVDGDYLARFMAALPEHAETAGGSYWVLDDATPELPELVALLADHLGVPAPRLSLPVGLVRRLPRALTGADPETLTFLSAERYDTAPAREFAGRAGLRMPPVDRALRQWADDLVAARFGDGPAPGRSTAPGDVAAGEAVAGGATAGNAGAGGANTGARGGNAGAGGANTGARGGNAGAGGANTGAGLGTRRPRGGPGTRPYGFRDVAGVRTWVSGDPEEPAYVLFHGLPLDADSWAETAALLDGPVLAPDLPGLGRSAPTAPPGPGRAGRSGTAPGVPNAAAGMRDSTAGVPDSWTAALLGPVTTRPVLVGHSLGCGPALRYAAAHPDRVTALVLVAPAFLQAPAGRFLRSRAAAPVLRRMPRQRLAEGLGVPVGALADLSRPGAARRTAGALRAAHAQREELRLLLDRAEVPVVLVAGSEDPLPEGRTVAVVSGAGHYPQLTRPGEVARVLRGVRAAAGAPR</sequence>
<dbReference type="GO" id="GO:0016787">
    <property type="term" value="F:hydrolase activity"/>
    <property type="evidence" value="ECO:0007669"/>
    <property type="project" value="UniProtKB-KW"/>
</dbReference>
<dbReference type="InterPro" id="IPR001509">
    <property type="entry name" value="Epimerase_deHydtase"/>
</dbReference>
<dbReference type="InterPro" id="IPR000073">
    <property type="entry name" value="AB_hydrolase_1"/>
</dbReference>
<dbReference type="PANTHER" id="PTHR48079">
    <property type="entry name" value="PROTEIN YEEZ"/>
    <property type="match status" value="1"/>
</dbReference>
<reference evidence="5" key="1">
    <citation type="journal article" date="2019" name="Int. J. Syst. Evol. Microbiol.">
        <title>The Global Catalogue of Microorganisms (GCM) 10K type strain sequencing project: providing services to taxonomists for standard genome sequencing and annotation.</title>
        <authorList>
            <consortium name="The Broad Institute Genomics Platform"/>
            <consortium name="The Broad Institute Genome Sequencing Center for Infectious Disease"/>
            <person name="Wu L."/>
            <person name="Ma J."/>
        </authorList>
    </citation>
    <scope>NUCLEOTIDE SEQUENCE [LARGE SCALE GENOMIC DNA]</scope>
    <source>
        <strain evidence="5">TBRC 4489</strain>
    </source>
</reference>
<dbReference type="Pfam" id="PF01370">
    <property type="entry name" value="Epimerase"/>
    <property type="match status" value="1"/>
</dbReference>
<dbReference type="SUPFAM" id="SSF53474">
    <property type="entry name" value="alpha/beta-Hydrolases"/>
    <property type="match status" value="1"/>
</dbReference>
<keyword evidence="4" id="KW-0378">Hydrolase</keyword>
<name>A0ABV8I2G4_9ACTN</name>
<dbReference type="SUPFAM" id="SSF51735">
    <property type="entry name" value="NAD(P)-binding Rossmann-fold domains"/>
    <property type="match status" value="1"/>
</dbReference>
<dbReference type="InterPro" id="IPR036291">
    <property type="entry name" value="NAD(P)-bd_dom_sf"/>
</dbReference>
<keyword evidence="5" id="KW-1185">Reference proteome</keyword>
<organism evidence="4 5">
    <name type="scientific">Planomonospora corallina</name>
    <dbReference type="NCBI Taxonomy" id="1806052"/>
    <lineage>
        <taxon>Bacteria</taxon>
        <taxon>Bacillati</taxon>
        <taxon>Actinomycetota</taxon>
        <taxon>Actinomycetes</taxon>
        <taxon>Streptosporangiales</taxon>
        <taxon>Streptosporangiaceae</taxon>
        <taxon>Planomonospora</taxon>
    </lineage>
</organism>
<dbReference type="PANTHER" id="PTHR48079:SF6">
    <property type="entry name" value="NAD(P)-BINDING DOMAIN-CONTAINING PROTEIN-RELATED"/>
    <property type="match status" value="1"/>
</dbReference>
<dbReference type="Gene3D" id="3.40.50.720">
    <property type="entry name" value="NAD(P)-binding Rossmann-like Domain"/>
    <property type="match status" value="1"/>
</dbReference>
<feature type="region of interest" description="Disordered" evidence="1">
    <location>
        <begin position="376"/>
        <end position="403"/>
    </location>
</feature>
<dbReference type="Proteomes" id="UP001595850">
    <property type="component" value="Unassembled WGS sequence"/>
</dbReference>
<comment type="caution">
    <text evidence="4">The sequence shown here is derived from an EMBL/GenBank/DDBJ whole genome shotgun (WGS) entry which is preliminary data.</text>
</comment>
<dbReference type="Pfam" id="PF12697">
    <property type="entry name" value="Abhydrolase_6"/>
    <property type="match status" value="1"/>
</dbReference>
<evidence type="ECO:0000313" key="5">
    <source>
        <dbReference type="Proteomes" id="UP001595850"/>
    </source>
</evidence>
<evidence type="ECO:0000313" key="4">
    <source>
        <dbReference type="EMBL" id="MFC4058368.1"/>
    </source>
</evidence>
<evidence type="ECO:0000259" key="2">
    <source>
        <dbReference type="Pfam" id="PF01370"/>
    </source>
</evidence>
<feature type="compositionally biased region" description="Gly residues" evidence="1">
    <location>
        <begin position="376"/>
        <end position="388"/>
    </location>
</feature>
<protein>
    <submittedName>
        <fullName evidence="4">Alpha/beta fold hydrolase</fullName>
    </submittedName>
</protein>
<feature type="region of interest" description="Disordered" evidence="1">
    <location>
        <begin position="453"/>
        <end position="476"/>
    </location>
</feature>
<proteinExistence type="predicted"/>
<feature type="domain" description="AB hydrolase-1" evidence="3">
    <location>
        <begin position="424"/>
        <end position="651"/>
    </location>
</feature>
<gene>
    <name evidence="4" type="ORF">ACFOWE_08685</name>
</gene>
<dbReference type="InterPro" id="IPR051783">
    <property type="entry name" value="NAD(P)-dependent_oxidoreduct"/>
</dbReference>
<dbReference type="InterPro" id="IPR029058">
    <property type="entry name" value="AB_hydrolase_fold"/>
</dbReference>
<evidence type="ECO:0000259" key="3">
    <source>
        <dbReference type="Pfam" id="PF12697"/>
    </source>
</evidence>